<organism evidence="4 5">
    <name type="scientific">Drosophila mauritiana</name>
    <name type="common">Fruit fly</name>
    <dbReference type="NCBI Taxonomy" id="7226"/>
    <lineage>
        <taxon>Eukaryota</taxon>
        <taxon>Metazoa</taxon>
        <taxon>Ecdysozoa</taxon>
        <taxon>Arthropoda</taxon>
        <taxon>Hexapoda</taxon>
        <taxon>Insecta</taxon>
        <taxon>Pterygota</taxon>
        <taxon>Neoptera</taxon>
        <taxon>Endopterygota</taxon>
        <taxon>Diptera</taxon>
        <taxon>Brachycera</taxon>
        <taxon>Muscomorpha</taxon>
        <taxon>Ephydroidea</taxon>
        <taxon>Drosophilidae</taxon>
        <taxon>Drosophila</taxon>
        <taxon>Sophophora</taxon>
    </lineage>
</organism>
<gene>
    <name evidence="5" type="primary">LOC117137922</name>
</gene>
<evidence type="ECO:0000259" key="3">
    <source>
        <dbReference type="PROSITE" id="PS50162"/>
    </source>
</evidence>
<dbReference type="Pfam" id="PF08423">
    <property type="entry name" value="Rad51"/>
    <property type="match status" value="1"/>
</dbReference>
<dbReference type="Proteomes" id="UP000515162">
    <property type="component" value="Chromosome 2R"/>
</dbReference>
<sequence length="336" mass="38158">MDLRLMILQTCTGKLLSEYQLNLLRKNNICSLIDFYDADEKKLHELWAINIQSVRELKKELSLLPKGSVHEGTPDFNYETGIEELDKLLHSVEQPFKPGRVWELCGQPGVGKTQVLYTLALNFVWKHSQAVLFIDTKREFSCKRIQDMLRARKVDAEACERAMKEIRVVQAATGADINDLLNSFDQQLTAETQASMQTKLVLIDSLAACFAYHRGRRMRDVRKSVLTELACRIRKLALRGVAFVIGNVSFFEKNKDSCGDDGEQDGDVEEVTRQQLEPMLGSYWSSVATLRLSVELPEEEDFTLQDDGLRFIYVISNSYGPDGEHCLLRITDAGVV</sequence>
<feature type="domain" description="RecA family profile 1" evidence="3">
    <location>
        <begin position="74"/>
        <end position="249"/>
    </location>
</feature>
<dbReference type="GO" id="GO:0140664">
    <property type="term" value="F:ATP-dependent DNA damage sensor activity"/>
    <property type="evidence" value="ECO:0007669"/>
    <property type="project" value="InterPro"/>
</dbReference>
<evidence type="ECO:0000256" key="2">
    <source>
        <dbReference type="ARBA" id="ARBA00023242"/>
    </source>
</evidence>
<dbReference type="PANTHER" id="PTHR46457">
    <property type="entry name" value="DNA REPAIR PROTEIN RAD51 HOMOLOG 4"/>
    <property type="match status" value="1"/>
</dbReference>
<dbReference type="PANTHER" id="PTHR46457:SF1">
    <property type="entry name" value="DNA REPAIR PROTEIN RAD51 HOMOLOG 4"/>
    <property type="match status" value="1"/>
</dbReference>
<dbReference type="GO" id="GO:0000723">
    <property type="term" value="P:telomere maintenance"/>
    <property type="evidence" value="ECO:0007669"/>
    <property type="project" value="TreeGrafter"/>
</dbReference>
<reference evidence="5" key="1">
    <citation type="submission" date="2025-08" db="UniProtKB">
        <authorList>
            <consortium name="RefSeq"/>
        </authorList>
    </citation>
    <scope>IDENTIFICATION</scope>
    <source>
        <strain evidence="5">Mau12</strain>
        <tissue evidence="5">Whole Body</tissue>
    </source>
</reference>
<evidence type="ECO:0000256" key="1">
    <source>
        <dbReference type="ARBA" id="ARBA00004123"/>
    </source>
</evidence>
<accession>A0A6P8JIM2</accession>
<dbReference type="GO" id="GO:0005815">
    <property type="term" value="C:microtubule organizing center"/>
    <property type="evidence" value="ECO:0007669"/>
    <property type="project" value="TreeGrafter"/>
</dbReference>
<dbReference type="FunFam" id="3.40.50.300:FF:004332">
    <property type="entry name" value="Rad51 recombinase D"/>
    <property type="match status" value="1"/>
</dbReference>
<dbReference type="GeneID" id="117137922"/>
<name>A0A6P8JIM2_DROMA</name>
<proteinExistence type="predicted"/>
<dbReference type="Gene3D" id="3.40.50.300">
    <property type="entry name" value="P-loop containing nucleotide triphosphate hydrolases"/>
    <property type="match status" value="1"/>
</dbReference>
<dbReference type="GO" id="GO:0005524">
    <property type="term" value="F:ATP binding"/>
    <property type="evidence" value="ECO:0007669"/>
    <property type="project" value="InterPro"/>
</dbReference>
<protein>
    <submittedName>
        <fullName evidence="5">DNA repair protein RAD51 homolog 4</fullName>
    </submittedName>
</protein>
<dbReference type="GO" id="GO:0003697">
    <property type="term" value="F:single-stranded DNA binding"/>
    <property type="evidence" value="ECO:0007669"/>
    <property type="project" value="TreeGrafter"/>
</dbReference>
<dbReference type="GO" id="GO:0033063">
    <property type="term" value="C:Rad51B-Rad51C-Rad51D-XRCC2 complex"/>
    <property type="evidence" value="ECO:0007669"/>
    <property type="project" value="TreeGrafter"/>
</dbReference>
<dbReference type="InterPro" id="IPR013632">
    <property type="entry name" value="Rad51_C"/>
</dbReference>
<comment type="subcellular location">
    <subcellularLocation>
        <location evidence="1">Nucleus</location>
    </subcellularLocation>
</comment>
<dbReference type="InterPro" id="IPR020588">
    <property type="entry name" value="RecA_ATP-bd"/>
</dbReference>
<dbReference type="CTD" id="5892"/>
<dbReference type="PROSITE" id="PS50162">
    <property type="entry name" value="RECA_2"/>
    <property type="match status" value="1"/>
</dbReference>
<dbReference type="AlphaFoldDB" id="A0A6P8JIM2"/>
<dbReference type="GO" id="GO:0042148">
    <property type="term" value="P:DNA strand invasion"/>
    <property type="evidence" value="ECO:0007669"/>
    <property type="project" value="TreeGrafter"/>
</dbReference>
<dbReference type="InterPro" id="IPR027417">
    <property type="entry name" value="P-loop_NTPase"/>
</dbReference>
<keyword evidence="2" id="KW-0539">Nucleus</keyword>
<evidence type="ECO:0000313" key="4">
    <source>
        <dbReference type="Proteomes" id="UP000515162"/>
    </source>
</evidence>
<dbReference type="SUPFAM" id="SSF52540">
    <property type="entry name" value="P-loop containing nucleoside triphosphate hydrolases"/>
    <property type="match status" value="1"/>
</dbReference>
<dbReference type="GO" id="GO:0005657">
    <property type="term" value="C:replication fork"/>
    <property type="evidence" value="ECO:0007669"/>
    <property type="project" value="TreeGrafter"/>
</dbReference>
<evidence type="ECO:0000313" key="5">
    <source>
        <dbReference type="RefSeq" id="XP_033155563.1"/>
    </source>
</evidence>
<dbReference type="RefSeq" id="XP_033155563.1">
    <property type="nucleotide sequence ID" value="XM_033299672.1"/>
</dbReference>
<dbReference type="GO" id="GO:0000724">
    <property type="term" value="P:double-strand break repair via homologous recombination"/>
    <property type="evidence" value="ECO:0007669"/>
    <property type="project" value="TreeGrafter"/>
</dbReference>
<dbReference type="GO" id="GO:0000400">
    <property type="term" value="F:four-way junction DNA binding"/>
    <property type="evidence" value="ECO:0007669"/>
    <property type="project" value="TreeGrafter"/>
</dbReference>
<dbReference type="InterPro" id="IPR051988">
    <property type="entry name" value="HRR_RAD51_Paralog"/>
</dbReference>
<keyword evidence="4" id="KW-1185">Reference proteome</keyword>
<dbReference type="GO" id="GO:0007131">
    <property type="term" value="P:reciprocal meiotic recombination"/>
    <property type="evidence" value="ECO:0007669"/>
    <property type="project" value="TreeGrafter"/>
</dbReference>